<dbReference type="RefSeq" id="WP_084016856.1">
    <property type="nucleotide sequence ID" value="NZ_FWXS01000003.1"/>
</dbReference>
<dbReference type="AlphaFoldDB" id="A0A1W1ZX29"/>
<proteinExistence type="predicted"/>
<sequence>MRQIYSLFFLIILFTIVGCSSDNDGPIDETPTEVSPVIFDINAVPYPKLSDYNFFKGNLANLDPVYGVLPYEPISSLFTDYALKSRFVWMPDGVSANYVADDKIFNFPSSTVLIKNFYYNNVAPNNSKKILETRLMIKKGSEWIFANYKWNDTQDEAVLDMEGSFVPVEWSQNGETKNVLYRIPSKSECLTCHKQIEAAIPIGPKPQNLNFNINYSDGNKNQIEKWEEFGYLNIGSPGNIVSMVNYTDNSKSLDQRIRSYLDINCAHCHNETGHCNYLPIKLAYSETADPLNLGVCIVPNINISGFVGEEVTHIVVPNNPGKSAMYHRIKSDLENIRMPMIGRSLVHDEAVTLTTQWINSLEGECN</sequence>
<name>A0A1W1ZX29_9FLAO</name>
<keyword evidence="2" id="KW-1185">Reference proteome</keyword>
<evidence type="ECO:0000313" key="1">
    <source>
        <dbReference type="EMBL" id="SMC52628.1"/>
    </source>
</evidence>
<evidence type="ECO:0000313" key="2">
    <source>
        <dbReference type="Proteomes" id="UP000192393"/>
    </source>
</evidence>
<accession>A0A1W1ZX29</accession>
<gene>
    <name evidence="1" type="ORF">SAMN06296427_103280</name>
</gene>
<dbReference type="EMBL" id="FWXS01000003">
    <property type="protein sequence ID" value="SMC52628.1"/>
    <property type="molecule type" value="Genomic_DNA"/>
</dbReference>
<reference evidence="1 2" key="1">
    <citation type="submission" date="2017-04" db="EMBL/GenBank/DDBJ databases">
        <authorList>
            <person name="Afonso C.L."/>
            <person name="Miller P.J."/>
            <person name="Scott M.A."/>
            <person name="Spackman E."/>
            <person name="Goraichik I."/>
            <person name="Dimitrov K.M."/>
            <person name="Suarez D.L."/>
            <person name="Swayne D.E."/>
        </authorList>
    </citation>
    <scope>NUCLEOTIDE SEQUENCE [LARGE SCALE GENOMIC DNA]</scope>
    <source>
        <strain evidence="1 2">CGMCC 1.12708</strain>
    </source>
</reference>
<dbReference type="OrthoDB" id="338827at2"/>
<dbReference type="PROSITE" id="PS51257">
    <property type="entry name" value="PROKAR_LIPOPROTEIN"/>
    <property type="match status" value="1"/>
</dbReference>
<dbReference type="Proteomes" id="UP000192393">
    <property type="component" value="Unassembled WGS sequence"/>
</dbReference>
<protein>
    <submittedName>
        <fullName evidence="1">Uncharacterized protein</fullName>
    </submittedName>
</protein>
<dbReference type="STRING" id="1434700.SAMN06296427_103280"/>
<organism evidence="1 2">
    <name type="scientific">Moheibacter sediminis</name>
    <dbReference type="NCBI Taxonomy" id="1434700"/>
    <lineage>
        <taxon>Bacteria</taxon>
        <taxon>Pseudomonadati</taxon>
        <taxon>Bacteroidota</taxon>
        <taxon>Flavobacteriia</taxon>
        <taxon>Flavobacteriales</taxon>
        <taxon>Weeksellaceae</taxon>
        <taxon>Moheibacter</taxon>
    </lineage>
</organism>